<evidence type="ECO:0000256" key="4">
    <source>
        <dbReference type="ARBA" id="ARBA00022692"/>
    </source>
</evidence>
<dbReference type="EC" id="2.3.1.199" evidence="10"/>
<evidence type="ECO:0000313" key="11">
    <source>
        <dbReference type="EMBL" id="CAH2074987.1"/>
    </source>
</evidence>
<keyword evidence="9 10" id="KW-0275">Fatty acid biosynthesis</keyword>
<dbReference type="PANTHER" id="PTHR11157">
    <property type="entry name" value="FATTY ACID ACYL TRANSFERASE-RELATED"/>
    <property type="match status" value="1"/>
</dbReference>
<feature type="transmembrane region" description="Helical" evidence="10">
    <location>
        <begin position="208"/>
        <end position="228"/>
    </location>
</feature>
<protein>
    <recommendedName>
        <fullName evidence="10">Elongation of very long chain fatty acids protein</fullName>
        <ecNumber evidence="10">2.3.1.199</ecNumber>
    </recommendedName>
    <alternativeName>
        <fullName evidence="10">Very-long-chain 3-oxoacyl-CoA synthase</fullName>
    </alternativeName>
</protein>
<evidence type="ECO:0000256" key="6">
    <source>
        <dbReference type="ARBA" id="ARBA00022989"/>
    </source>
</evidence>
<accession>A0ABN8J2Q2</accession>
<comment type="catalytic activity">
    <reaction evidence="10">
        <text>a very-long-chain acyl-CoA + malonyl-CoA + H(+) = a very-long-chain 3-oxoacyl-CoA + CO2 + CoA</text>
        <dbReference type="Rhea" id="RHEA:32727"/>
        <dbReference type="ChEBI" id="CHEBI:15378"/>
        <dbReference type="ChEBI" id="CHEBI:16526"/>
        <dbReference type="ChEBI" id="CHEBI:57287"/>
        <dbReference type="ChEBI" id="CHEBI:57384"/>
        <dbReference type="ChEBI" id="CHEBI:90725"/>
        <dbReference type="ChEBI" id="CHEBI:90736"/>
        <dbReference type="EC" id="2.3.1.199"/>
    </reaction>
</comment>
<keyword evidence="7 10" id="KW-0443">Lipid metabolism</keyword>
<name>A0ABN8J2Q2_9NEOP</name>
<feature type="transmembrane region" description="Helical" evidence="10">
    <location>
        <begin position="71"/>
        <end position="93"/>
    </location>
</feature>
<feature type="transmembrane region" description="Helical" evidence="10">
    <location>
        <begin position="143"/>
        <end position="162"/>
    </location>
</feature>
<evidence type="ECO:0000256" key="9">
    <source>
        <dbReference type="ARBA" id="ARBA00023160"/>
    </source>
</evidence>
<organism evidence="11 12">
    <name type="scientific">Iphiclides podalirius</name>
    <name type="common">scarce swallowtail</name>
    <dbReference type="NCBI Taxonomy" id="110791"/>
    <lineage>
        <taxon>Eukaryota</taxon>
        <taxon>Metazoa</taxon>
        <taxon>Ecdysozoa</taxon>
        <taxon>Arthropoda</taxon>
        <taxon>Hexapoda</taxon>
        <taxon>Insecta</taxon>
        <taxon>Pterygota</taxon>
        <taxon>Neoptera</taxon>
        <taxon>Endopterygota</taxon>
        <taxon>Lepidoptera</taxon>
        <taxon>Glossata</taxon>
        <taxon>Ditrysia</taxon>
        <taxon>Papilionoidea</taxon>
        <taxon>Papilionidae</taxon>
        <taxon>Papilioninae</taxon>
        <taxon>Iphiclides</taxon>
    </lineage>
</organism>
<comment type="subcellular location">
    <subcellularLocation>
        <location evidence="1">Membrane</location>
        <topology evidence="1">Multi-pass membrane protein</topology>
    </subcellularLocation>
</comment>
<gene>
    <name evidence="11" type="ORF">IPOD504_LOCUS16398</name>
</gene>
<keyword evidence="5 10" id="KW-0276">Fatty acid metabolism</keyword>
<feature type="transmembrane region" description="Helical" evidence="10">
    <location>
        <begin position="182"/>
        <end position="201"/>
    </location>
</feature>
<keyword evidence="4 10" id="KW-0812">Transmembrane</keyword>
<feature type="transmembrane region" description="Helical" evidence="10">
    <location>
        <begin position="234"/>
        <end position="256"/>
    </location>
</feature>
<dbReference type="Pfam" id="PF01151">
    <property type="entry name" value="ELO"/>
    <property type="match status" value="1"/>
</dbReference>
<evidence type="ECO:0000256" key="10">
    <source>
        <dbReference type="RuleBase" id="RU361115"/>
    </source>
</evidence>
<evidence type="ECO:0000313" key="12">
    <source>
        <dbReference type="Proteomes" id="UP000837857"/>
    </source>
</evidence>
<keyword evidence="12" id="KW-1185">Reference proteome</keyword>
<feature type="transmembrane region" description="Helical" evidence="10">
    <location>
        <begin position="30"/>
        <end position="51"/>
    </location>
</feature>
<evidence type="ECO:0000256" key="5">
    <source>
        <dbReference type="ARBA" id="ARBA00022832"/>
    </source>
</evidence>
<dbReference type="PANTHER" id="PTHR11157:SF21">
    <property type="entry name" value="ELONGATION OF VERY LONG CHAIN FATTY ACIDS PROTEIN"/>
    <property type="match status" value="1"/>
</dbReference>
<keyword evidence="3 10" id="KW-0808">Transferase</keyword>
<dbReference type="EMBL" id="OW152820">
    <property type="protein sequence ID" value="CAH2074987.1"/>
    <property type="molecule type" value="Genomic_DNA"/>
</dbReference>
<proteinExistence type="inferred from homology"/>
<dbReference type="InterPro" id="IPR002076">
    <property type="entry name" value="ELO_fam"/>
</dbReference>
<comment type="similarity">
    <text evidence="10">Belongs to the ELO family.</text>
</comment>
<feature type="transmembrane region" description="Helical" evidence="10">
    <location>
        <begin position="117"/>
        <end position="136"/>
    </location>
</feature>
<dbReference type="Proteomes" id="UP000837857">
    <property type="component" value="Chromosome 8"/>
</dbReference>
<evidence type="ECO:0000256" key="2">
    <source>
        <dbReference type="ARBA" id="ARBA00022516"/>
    </source>
</evidence>
<evidence type="ECO:0000256" key="8">
    <source>
        <dbReference type="ARBA" id="ARBA00023136"/>
    </source>
</evidence>
<evidence type="ECO:0000256" key="3">
    <source>
        <dbReference type="ARBA" id="ARBA00022679"/>
    </source>
</evidence>
<reference evidence="11" key="1">
    <citation type="submission" date="2022-03" db="EMBL/GenBank/DDBJ databases">
        <authorList>
            <person name="Martin H S."/>
        </authorList>
    </citation>
    <scope>NUCLEOTIDE SEQUENCE</scope>
</reference>
<sequence>MVLKHIAHNESVACNDFWEFKGKVDYVDDWFLMKSPLPLFFLTASYLLFVLKLGPKFMKNRSQFSLSEVLIFYNFFQVMFSCFLLSIGSRIIIDNGLLGTSCLMDNESSKWTVTSSIYYYFIAKVTELMDTIFFVLRKNYHQVTFLHIYHHTMMMCCTWIMLKYEPSQSTIFLGNVNSFVHIIMYGYYALSAFPGLVRYLWWKKYITIMQMLQFACIILQAAVSYVYTPCPPSYTLLLTISLNAVLFIILFANFYVKAYLMKNRGKCEQKNGARTEVTKLE</sequence>
<feature type="non-terminal residue" evidence="11">
    <location>
        <position position="1"/>
    </location>
</feature>
<keyword evidence="8 10" id="KW-0472">Membrane</keyword>
<evidence type="ECO:0000256" key="7">
    <source>
        <dbReference type="ARBA" id="ARBA00023098"/>
    </source>
</evidence>
<evidence type="ECO:0000256" key="1">
    <source>
        <dbReference type="ARBA" id="ARBA00004141"/>
    </source>
</evidence>
<keyword evidence="2 10" id="KW-0444">Lipid biosynthesis</keyword>
<keyword evidence="6 10" id="KW-1133">Transmembrane helix</keyword>